<dbReference type="OrthoDB" id="10544126at2759"/>
<dbReference type="InParanoid" id="A0A7M7JBS5"/>
<organism evidence="1 2">
    <name type="scientific">Varroa destructor</name>
    <name type="common">Honeybee mite</name>
    <dbReference type="NCBI Taxonomy" id="109461"/>
    <lineage>
        <taxon>Eukaryota</taxon>
        <taxon>Metazoa</taxon>
        <taxon>Ecdysozoa</taxon>
        <taxon>Arthropoda</taxon>
        <taxon>Chelicerata</taxon>
        <taxon>Arachnida</taxon>
        <taxon>Acari</taxon>
        <taxon>Parasitiformes</taxon>
        <taxon>Mesostigmata</taxon>
        <taxon>Gamasina</taxon>
        <taxon>Dermanyssoidea</taxon>
        <taxon>Varroidae</taxon>
        <taxon>Varroa</taxon>
    </lineage>
</organism>
<reference evidence="1" key="1">
    <citation type="submission" date="2021-01" db="UniProtKB">
        <authorList>
            <consortium name="EnsemblMetazoa"/>
        </authorList>
    </citation>
    <scope>IDENTIFICATION</scope>
</reference>
<protein>
    <submittedName>
        <fullName evidence="1">Uncharacterized protein</fullName>
    </submittedName>
</protein>
<dbReference type="EnsemblMetazoa" id="XM_022791870">
    <property type="protein sequence ID" value="XP_022647605"/>
    <property type="gene ID" value="LOC111244609"/>
</dbReference>
<accession>A0A7M7JBS5</accession>
<name>A0A7M7JBS5_VARDE</name>
<dbReference type="AlphaFoldDB" id="A0A7M7JBS5"/>
<sequence length="306" mass="35298">MISVPRLLAFRFLSKIRKFLWRNHQLSEDDVAKLVEESRLHEHVIQKWHEEFLELFPRGVASREEFCNTVTKLLQCDLSSDPRPLLNRIFTYIVRMPEVMPSPRPTKRSRGREAKLRGRAVTEDSDTELFDSVFFTKNVSSRDSDSNKYVSSRTVTGSLLADACRCERGGSPLSRATTTTTMPIDANTDESEVTFPQLVCFLAMPLVGYTDKKLEWAFDVLAYHHAFIHWEEFKKTLIMIRKMRGAELKDAEDGIRQAFDKMAEGRGVIDKARFRQFMYSNPKLIRGIARNYTCMMASPGRIINIS</sequence>
<dbReference type="RefSeq" id="XP_022647605.1">
    <property type="nucleotide sequence ID" value="XM_022791870.1"/>
</dbReference>
<dbReference type="Proteomes" id="UP000594260">
    <property type="component" value="Unplaced"/>
</dbReference>
<proteinExistence type="predicted"/>
<dbReference type="Gene3D" id="1.10.238.10">
    <property type="entry name" value="EF-hand"/>
    <property type="match status" value="2"/>
</dbReference>
<keyword evidence="2" id="KW-1185">Reference proteome</keyword>
<dbReference type="SUPFAM" id="SSF47473">
    <property type="entry name" value="EF-hand"/>
    <property type="match status" value="1"/>
</dbReference>
<evidence type="ECO:0000313" key="1">
    <source>
        <dbReference type="EnsemblMetazoa" id="XP_022647605"/>
    </source>
</evidence>
<dbReference type="InterPro" id="IPR011992">
    <property type="entry name" value="EF-hand-dom_pair"/>
</dbReference>
<dbReference type="KEGG" id="vde:111244609"/>
<dbReference type="GeneID" id="111244609"/>
<evidence type="ECO:0000313" key="2">
    <source>
        <dbReference type="Proteomes" id="UP000594260"/>
    </source>
</evidence>